<evidence type="ECO:0000256" key="1">
    <source>
        <dbReference type="SAM" id="SignalP"/>
    </source>
</evidence>
<accession>A0A5R9L4A0</accession>
<dbReference type="InterPro" id="IPR017850">
    <property type="entry name" value="Alkaline_phosphatase_core_sf"/>
</dbReference>
<name>A0A5R9L4A0_9BACT</name>
<keyword evidence="1" id="KW-0732">Signal</keyword>
<dbReference type="OrthoDB" id="9791578at2"/>
<dbReference type="InterPro" id="IPR006124">
    <property type="entry name" value="Metalloenzyme"/>
</dbReference>
<sequence length="361" mass="41163">MKLRITLLLLLAVTFGSSAQNTKTKNLVLISLDGYRWQEIFQGADSLLIYPKKFRKQDSTKLFEKYWAKTADERRSKLMPFFWNTIASKGQLYGSRKKGNLVNVRNKYWFSYPGRSETLCGFYDPKVNSNEYPDNPNENVLEFINKQKGYEGKVVTFSSWDAVSRIVNRNRNGMLVNIPGEIVKGNNLTEAQKTANELQFYLPEYFGKEIRFDMTTYAMTKAYVAANHPKVLYIDFGDTDELGHAGQYDSYLDAAHYLDAMIGKLWEMMQQDPFYKDNTTFMIYPDHGRGDGDKWTSHGSSAPNSNDTWLAVIGPDTPAGGEMKTAGQLYQDQFAQTMAQLLGFKFTANHPVGEPVKSVFK</sequence>
<proteinExistence type="predicted"/>
<evidence type="ECO:0000259" key="2">
    <source>
        <dbReference type="Pfam" id="PF01676"/>
    </source>
</evidence>
<keyword evidence="4" id="KW-1185">Reference proteome</keyword>
<feature type="signal peptide" evidence="1">
    <location>
        <begin position="1"/>
        <end position="19"/>
    </location>
</feature>
<dbReference type="RefSeq" id="WP_138364414.1">
    <property type="nucleotide sequence ID" value="NZ_VCEJ01000002.1"/>
</dbReference>
<dbReference type="AlphaFoldDB" id="A0A5R9L4A0"/>
<evidence type="ECO:0000313" key="3">
    <source>
        <dbReference type="EMBL" id="TLV03207.1"/>
    </source>
</evidence>
<organism evidence="3 4">
    <name type="scientific">Dyadobacter luticola</name>
    <dbReference type="NCBI Taxonomy" id="1979387"/>
    <lineage>
        <taxon>Bacteria</taxon>
        <taxon>Pseudomonadati</taxon>
        <taxon>Bacteroidota</taxon>
        <taxon>Cytophagia</taxon>
        <taxon>Cytophagales</taxon>
        <taxon>Spirosomataceae</taxon>
        <taxon>Dyadobacter</taxon>
    </lineage>
</organism>
<dbReference type="Pfam" id="PF01676">
    <property type="entry name" value="Metalloenzyme"/>
    <property type="match status" value="1"/>
</dbReference>
<dbReference type="EMBL" id="VCEJ01000002">
    <property type="protein sequence ID" value="TLV03207.1"/>
    <property type="molecule type" value="Genomic_DNA"/>
</dbReference>
<evidence type="ECO:0000313" key="4">
    <source>
        <dbReference type="Proteomes" id="UP000306402"/>
    </source>
</evidence>
<dbReference type="GO" id="GO:0003824">
    <property type="term" value="F:catalytic activity"/>
    <property type="evidence" value="ECO:0007669"/>
    <property type="project" value="InterPro"/>
</dbReference>
<dbReference type="GO" id="GO:0046872">
    <property type="term" value="F:metal ion binding"/>
    <property type="evidence" value="ECO:0007669"/>
    <property type="project" value="InterPro"/>
</dbReference>
<reference evidence="3 4" key="1">
    <citation type="submission" date="2019-05" db="EMBL/GenBank/DDBJ databases">
        <authorList>
            <person name="Qu J.-H."/>
        </authorList>
    </citation>
    <scope>NUCLEOTIDE SEQUENCE [LARGE SCALE GENOMIC DNA]</scope>
    <source>
        <strain evidence="3 4">T17</strain>
    </source>
</reference>
<protein>
    <submittedName>
        <fullName evidence="3">Phosphoglyceromutase</fullName>
    </submittedName>
</protein>
<dbReference type="Proteomes" id="UP000306402">
    <property type="component" value="Unassembled WGS sequence"/>
</dbReference>
<feature type="chain" id="PRO_5024452879" evidence="1">
    <location>
        <begin position="20"/>
        <end position="361"/>
    </location>
</feature>
<comment type="caution">
    <text evidence="3">The sequence shown here is derived from an EMBL/GenBank/DDBJ whole genome shotgun (WGS) entry which is preliminary data.</text>
</comment>
<feature type="domain" description="Metalloenzyme" evidence="2">
    <location>
        <begin position="213"/>
        <end position="298"/>
    </location>
</feature>
<gene>
    <name evidence="3" type="ORF">FEN17_06235</name>
</gene>
<dbReference type="Gene3D" id="3.40.720.10">
    <property type="entry name" value="Alkaline Phosphatase, subunit A"/>
    <property type="match status" value="1"/>
</dbReference>
<dbReference type="SUPFAM" id="SSF53649">
    <property type="entry name" value="Alkaline phosphatase-like"/>
    <property type="match status" value="1"/>
</dbReference>